<name>A0ABY4NAT3_9MICO</name>
<dbReference type="RefSeq" id="WP_249479909.1">
    <property type="nucleotide sequence ID" value="NZ_CP097218.1"/>
</dbReference>
<evidence type="ECO:0000313" key="1">
    <source>
        <dbReference type="EMBL" id="UQN30533.1"/>
    </source>
</evidence>
<proteinExistence type="predicted"/>
<dbReference type="Proteomes" id="UP001055868">
    <property type="component" value="Chromosome"/>
</dbReference>
<protein>
    <submittedName>
        <fullName evidence="1">Uncharacterized protein</fullName>
    </submittedName>
</protein>
<sequence>MHTRRVRYLLQPGESLTLPERIVPQVLRVGLARDILGLDDDHLITSPAVSFPLPRYTDGAPLRGTPGVRPDALRFPFMWLPDTLRERYDITTDEGMIPESDDAWALRIAFEMWGNGLYDLDSGGWLDILALYDLDADDPATQDRISAWWDGADDADLDAIDIAPIFVPDDNEDSDWASIAALALVESFDHASMALSALDTVALCELISEGDFAALGTSDPARAVSSLVRVARSRFTALPEISALLNHLQTQADRPAADGATLVGEIVPQLNEIAQGLYLTYQPVLAEVAKSFSDENLAAAGN</sequence>
<keyword evidence="2" id="KW-1185">Reference proteome</keyword>
<organism evidence="1 2">
    <name type="scientific">Brachybacterium kimchii</name>
    <dbReference type="NCBI Taxonomy" id="2942909"/>
    <lineage>
        <taxon>Bacteria</taxon>
        <taxon>Bacillati</taxon>
        <taxon>Actinomycetota</taxon>
        <taxon>Actinomycetes</taxon>
        <taxon>Micrococcales</taxon>
        <taxon>Dermabacteraceae</taxon>
        <taxon>Brachybacterium</taxon>
    </lineage>
</organism>
<reference evidence="1" key="1">
    <citation type="submission" date="2022-05" db="EMBL/GenBank/DDBJ databases">
        <title>Genomic analysis of Brachybacterium sp. CBA3104.</title>
        <authorList>
            <person name="Roh S.W."/>
            <person name="Kim Y.B."/>
            <person name="Kim Y."/>
        </authorList>
    </citation>
    <scope>NUCLEOTIDE SEQUENCE</scope>
    <source>
        <strain evidence="1">CBA3104</strain>
    </source>
</reference>
<gene>
    <name evidence="1" type="ORF">M4486_04270</name>
</gene>
<evidence type="ECO:0000313" key="2">
    <source>
        <dbReference type="Proteomes" id="UP001055868"/>
    </source>
</evidence>
<dbReference type="EMBL" id="CP097218">
    <property type="protein sequence ID" value="UQN30533.1"/>
    <property type="molecule type" value="Genomic_DNA"/>
</dbReference>
<accession>A0ABY4NAT3</accession>